<evidence type="ECO:0000313" key="2">
    <source>
        <dbReference type="EMBL" id="CAA7037278.1"/>
    </source>
</evidence>
<accession>A0A6D2JC51</accession>
<evidence type="ECO:0000313" key="3">
    <source>
        <dbReference type="Proteomes" id="UP000467841"/>
    </source>
</evidence>
<keyword evidence="3" id="KW-1185">Reference proteome</keyword>
<sequence length="162" mass="18608">MEEIYENPHERLKQKLSELEQEWTAMKTGKSSSAVSWITVEGALDFVENSPRKLMLSLQHDQPSPEAEMIQLRSPFRRKLFHDSDSDGEDFDGSKETSFAQFTPSSCLSSNVMRVRENKKKKQRGRLVCVVMVVLLLLVLVVLINGFDHLFMDRHIDTLVPT</sequence>
<protein>
    <submittedName>
        <fullName evidence="2">Uncharacterized protein</fullName>
    </submittedName>
</protein>
<evidence type="ECO:0000256" key="1">
    <source>
        <dbReference type="SAM" id="Phobius"/>
    </source>
</evidence>
<keyword evidence="1" id="KW-1133">Transmembrane helix</keyword>
<name>A0A6D2JC51_9BRAS</name>
<dbReference type="Proteomes" id="UP000467841">
    <property type="component" value="Unassembled WGS sequence"/>
</dbReference>
<dbReference type="AlphaFoldDB" id="A0A6D2JC51"/>
<proteinExistence type="predicted"/>
<gene>
    <name evidence="2" type="ORF">MERR_LOCUS24513</name>
</gene>
<dbReference type="EMBL" id="CACVBM020001174">
    <property type="protein sequence ID" value="CAA7037278.1"/>
    <property type="molecule type" value="Genomic_DNA"/>
</dbReference>
<reference evidence="2" key="1">
    <citation type="submission" date="2020-01" db="EMBL/GenBank/DDBJ databases">
        <authorList>
            <person name="Mishra B."/>
        </authorList>
    </citation>
    <scope>NUCLEOTIDE SEQUENCE [LARGE SCALE GENOMIC DNA]</scope>
</reference>
<dbReference type="OrthoDB" id="1112354at2759"/>
<feature type="transmembrane region" description="Helical" evidence="1">
    <location>
        <begin position="127"/>
        <end position="147"/>
    </location>
</feature>
<keyword evidence="1" id="KW-0812">Transmembrane</keyword>
<keyword evidence="1" id="KW-0472">Membrane</keyword>
<organism evidence="2 3">
    <name type="scientific">Microthlaspi erraticum</name>
    <dbReference type="NCBI Taxonomy" id="1685480"/>
    <lineage>
        <taxon>Eukaryota</taxon>
        <taxon>Viridiplantae</taxon>
        <taxon>Streptophyta</taxon>
        <taxon>Embryophyta</taxon>
        <taxon>Tracheophyta</taxon>
        <taxon>Spermatophyta</taxon>
        <taxon>Magnoliopsida</taxon>
        <taxon>eudicotyledons</taxon>
        <taxon>Gunneridae</taxon>
        <taxon>Pentapetalae</taxon>
        <taxon>rosids</taxon>
        <taxon>malvids</taxon>
        <taxon>Brassicales</taxon>
        <taxon>Brassicaceae</taxon>
        <taxon>Coluteocarpeae</taxon>
        <taxon>Microthlaspi</taxon>
    </lineage>
</organism>
<comment type="caution">
    <text evidence="2">The sequence shown here is derived from an EMBL/GenBank/DDBJ whole genome shotgun (WGS) entry which is preliminary data.</text>
</comment>